<dbReference type="OrthoDB" id="88793at2157"/>
<proteinExistence type="predicted"/>
<keyword evidence="1 6" id="KW-0547">Nucleotide-binding</keyword>
<dbReference type="InterPro" id="IPR000212">
    <property type="entry name" value="DNA_helicase_UvrD/REP"/>
</dbReference>
<evidence type="ECO:0000256" key="2">
    <source>
        <dbReference type="ARBA" id="ARBA00022801"/>
    </source>
</evidence>
<evidence type="ECO:0000259" key="7">
    <source>
        <dbReference type="PROSITE" id="PS51198"/>
    </source>
</evidence>
<dbReference type="GO" id="GO:0003677">
    <property type="term" value="F:DNA binding"/>
    <property type="evidence" value="ECO:0007669"/>
    <property type="project" value="UniProtKB-KW"/>
</dbReference>
<dbReference type="GO" id="GO:0005524">
    <property type="term" value="F:ATP binding"/>
    <property type="evidence" value="ECO:0007669"/>
    <property type="project" value="UniProtKB-UniRule"/>
</dbReference>
<dbReference type="Gene3D" id="3.40.50.300">
    <property type="entry name" value="P-loop containing nucleotide triphosphate hydrolases"/>
    <property type="match status" value="2"/>
</dbReference>
<evidence type="ECO:0000313" key="9">
    <source>
        <dbReference type="Proteomes" id="UP000013307"/>
    </source>
</evidence>
<dbReference type="EMBL" id="CP005290">
    <property type="protein sequence ID" value="AGK61181.1"/>
    <property type="molecule type" value="Genomic_DNA"/>
</dbReference>
<dbReference type="RefSeq" id="WP_015590779.1">
    <property type="nucleotide sequence ID" value="NC_021169.1"/>
</dbReference>
<dbReference type="GO" id="GO:0043138">
    <property type="term" value="F:3'-5' DNA helicase activity"/>
    <property type="evidence" value="ECO:0007669"/>
    <property type="project" value="TreeGrafter"/>
</dbReference>
<evidence type="ECO:0000256" key="6">
    <source>
        <dbReference type="PROSITE-ProRule" id="PRU00560"/>
    </source>
</evidence>
<keyword evidence="2 6" id="KW-0378">Hydrolase</keyword>
<name>N0BKX5_9EURY</name>
<dbReference type="Gene3D" id="1.10.10.160">
    <property type="match status" value="1"/>
</dbReference>
<feature type="domain" description="UvrD-like helicase ATP-binding" evidence="7">
    <location>
        <begin position="1"/>
        <end position="272"/>
    </location>
</feature>
<dbReference type="KEGG" id="ast:Asulf_01182"/>
<dbReference type="InterPro" id="IPR014016">
    <property type="entry name" value="UvrD-like_ATP-bd"/>
</dbReference>
<evidence type="ECO:0000256" key="3">
    <source>
        <dbReference type="ARBA" id="ARBA00022806"/>
    </source>
</evidence>
<keyword evidence="5" id="KW-0238">DNA-binding</keyword>
<sequence>MHIRKIYGPPGTGKTTKLLNEVKQDIKELDITLKDIMYVSTTNTAIEEVRGRIGITKNNVGKYFKTLHGIALSHLLTFKKDVQLYNAAKNTLKLYNFVETAKIKFCREIKVRYEPEAVSSNAPANQAFEAWSYVIAKYYHCFEDVDRCFSAFQRLYKDLPWLVRIIRRWLEYKKQMNYIDYEDLLIYLYHNPPYALTPVVKFDEAQDFADLEWEILRRTYIDVPPYTPLPRRITIAGDDDQTILSFRGASAEKFLDFPTDEEIVLEKSWRVKENILKFANSIIKHVEKRKSKKVEPVAEGGIVAYRSFANIYQLTDFAAKIANKYSDKTVFLLFYTNSMVHEAEIELYRLKQPFRRLKGESAWEKEVLTAWNIAAKLKSNKQLTYDEFKFLLRHMRAHLISKGEKENMLSSFKQCGTPIQFYTLTKLYSIQQLLDSKTFNFARTLDIIKTARYTIKPAQVNLYVDTIHASKGREANIVIVANAINRKALYENSIDDLRRVFYVAATRARDVCVVANIATHTQFLRKEVVAYATT</sequence>
<reference evidence="8 9" key="1">
    <citation type="journal article" date="2013" name="Genome Announc.">
        <title>Complete Genome Sequence of the Thermophilic and Facultatively Chemolithoautotrophic Sulfate Reducer Archaeoglobus sulfaticallidus Strain PM70-1T.</title>
        <authorList>
            <person name="Stokke R."/>
            <person name="Hocking W.P."/>
            <person name="Steinsbu B.O."/>
            <person name="Steen I.H."/>
        </authorList>
    </citation>
    <scope>NUCLEOTIDE SEQUENCE [LARGE SCALE GENOMIC DNA]</scope>
    <source>
        <strain evidence="8">PM70-1</strain>
    </source>
</reference>
<dbReference type="AlphaFoldDB" id="N0BKX5"/>
<dbReference type="STRING" id="387631.Asulf_01182"/>
<organism evidence="8 9">
    <name type="scientific">Archaeoglobus sulfaticallidus PM70-1</name>
    <dbReference type="NCBI Taxonomy" id="387631"/>
    <lineage>
        <taxon>Archaea</taxon>
        <taxon>Methanobacteriati</taxon>
        <taxon>Methanobacteriota</taxon>
        <taxon>Archaeoglobi</taxon>
        <taxon>Archaeoglobales</taxon>
        <taxon>Archaeoglobaceae</taxon>
        <taxon>Archaeoglobus</taxon>
    </lineage>
</organism>
<dbReference type="GeneID" id="15392823"/>
<dbReference type="InterPro" id="IPR013986">
    <property type="entry name" value="DExx_box_DNA_helicase_dom_sf"/>
</dbReference>
<dbReference type="Pfam" id="PF13538">
    <property type="entry name" value="UvrD_C_2"/>
    <property type="match status" value="1"/>
</dbReference>
<dbReference type="PROSITE" id="PS51198">
    <property type="entry name" value="UVRD_HELICASE_ATP_BIND"/>
    <property type="match status" value="1"/>
</dbReference>
<feature type="binding site" evidence="6">
    <location>
        <begin position="8"/>
        <end position="15"/>
    </location>
    <ligand>
        <name>ATP</name>
        <dbReference type="ChEBI" id="CHEBI:30616"/>
    </ligand>
</feature>
<dbReference type="HOGENOM" id="CLU_030778_0_0_2"/>
<dbReference type="PANTHER" id="PTHR11070:SF2">
    <property type="entry name" value="ATP-DEPENDENT DNA HELICASE SRS2"/>
    <property type="match status" value="1"/>
</dbReference>
<dbReference type="eggNOG" id="arCOG00797">
    <property type="taxonomic scope" value="Archaea"/>
</dbReference>
<gene>
    <name evidence="8" type="ORF">Asulf_01182</name>
</gene>
<evidence type="ECO:0000256" key="1">
    <source>
        <dbReference type="ARBA" id="ARBA00022741"/>
    </source>
</evidence>
<dbReference type="InterPro" id="IPR027785">
    <property type="entry name" value="UvrD-like_helicase_C"/>
</dbReference>
<evidence type="ECO:0000256" key="4">
    <source>
        <dbReference type="ARBA" id="ARBA00022840"/>
    </source>
</evidence>
<dbReference type="Pfam" id="PF00580">
    <property type="entry name" value="UvrD-helicase"/>
    <property type="match status" value="1"/>
</dbReference>
<dbReference type="GO" id="GO:0000725">
    <property type="term" value="P:recombinational repair"/>
    <property type="evidence" value="ECO:0007669"/>
    <property type="project" value="TreeGrafter"/>
</dbReference>
<protein>
    <recommendedName>
        <fullName evidence="7">UvrD-like helicase ATP-binding domain-containing protein</fullName>
    </recommendedName>
</protein>
<dbReference type="InterPro" id="IPR027417">
    <property type="entry name" value="P-loop_NTPase"/>
</dbReference>
<dbReference type="Proteomes" id="UP000013307">
    <property type="component" value="Chromosome"/>
</dbReference>
<dbReference type="PANTHER" id="PTHR11070">
    <property type="entry name" value="UVRD / RECB / PCRA DNA HELICASE FAMILY MEMBER"/>
    <property type="match status" value="1"/>
</dbReference>
<dbReference type="SUPFAM" id="SSF52540">
    <property type="entry name" value="P-loop containing nucleoside triphosphate hydrolases"/>
    <property type="match status" value="1"/>
</dbReference>
<keyword evidence="4 6" id="KW-0067">ATP-binding</keyword>
<evidence type="ECO:0000313" key="8">
    <source>
        <dbReference type="EMBL" id="AGK61181.1"/>
    </source>
</evidence>
<dbReference type="GO" id="GO:0016787">
    <property type="term" value="F:hydrolase activity"/>
    <property type="evidence" value="ECO:0007669"/>
    <property type="project" value="UniProtKB-UniRule"/>
</dbReference>
<keyword evidence="3 6" id="KW-0347">Helicase</keyword>
<evidence type="ECO:0000256" key="5">
    <source>
        <dbReference type="ARBA" id="ARBA00023125"/>
    </source>
</evidence>
<accession>N0BKX5</accession>
<keyword evidence="9" id="KW-1185">Reference proteome</keyword>